<gene>
    <name evidence="3" type="ORF">CDD82_6581</name>
</gene>
<protein>
    <recommendedName>
        <fullName evidence="2">BZIP domain-containing protein</fullName>
    </recommendedName>
</protein>
<dbReference type="InterPro" id="IPR004827">
    <property type="entry name" value="bZIP"/>
</dbReference>
<dbReference type="EMBL" id="NJEU01000691">
    <property type="protein sequence ID" value="PHH71336.1"/>
    <property type="molecule type" value="Genomic_DNA"/>
</dbReference>
<dbReference type="OrthoDB" id="2247093at2759"/>
<evidence type="ECO:0000313" key="4">
    <source>
        <dbReference type="Proteomes" id="UP000224854"/>
    </source>
</evidence>
<feature type="compositionally biased region" description="Polar residues" evidence="1">
    <location>
        <begin position="401"/>
        <end position="414"/>
    </location>
</feature>
<feature type="compositionally biased region" description="Polar residues" evidence="1">
    <location>
        <begin position="481"/>
        <end position="492"/>
    </location>
</feature>
<dbReference type="Proteomes" id="UP000224854">
    <property type="component" value="Unassembled WGS sequence"/>
</dbReference>
<dbReference type="AlphaFoldDB" id="A0A2C5YUA2"/>
<feature type="compositionally biased region" description="Basic and acidic residues" evidence="1">
    <location>
        <begin position="326"/>
        <end position="342"/>
    </location>
</feature>
<keyword evidence="4" id="KW-1185">Reference proteome</keyword>
<feature type="region of interest" description="Disordered" evidence="1">
    <location>
        <begin position="1"/>
        <end position="342"/>
    </location>
</feature>
<feature type="compositionally biased region" description="Basic and acidic residues" evidence="1">
    <location>
        <begin position="84"/>
        <end position="93"/>
    </location>
</feature>
<dbReference type="PROSITE" id="PS50217">
    <property type="entry name" value="BZIP"/>
    <property type="match status" value="1"/>
</dbReference>
<reference evidence="3 4" key="1">
    <citation type="submission" date="2017-06" db="EMBL/GenBank/DDBJ databases">
        <title>Ant-infecting Ophiocordyceps genomes reveal a high diversity of potential behavioral manipulation genes and a possible major role for enterotoxins.</title>
        <authorList>
            <person name="De Bekker C."/>
            <person name="Evans H.C."/>
            <person name="Brachmann A."/>
            <person name="Hughes D.P."/>
        </authorList>
    </citation>
    <scope>NUCLEOTIDE SEQUENCE [LARGE SCALE GENOMIC DNA]</scope>
    <source>
        <strain evidence="3 4">1348a</strain>
    </source>
</reference>
<feature type="compositionally biased region" description="Basic residues" evidence="1">
    <location>
        <begin position="308"/>
        <end position="325"/>
    </location>
</feature>
<accession>A0A2C5YUA2</accession>
<evidence type="ECO:0000313" key="3">
    <source>
        <dbReference type="EMBL" id="PHH71336.1"/>
    </source>
</evidence>
<feature type="region of interest" description="Disordered" evidence="1">
    <location>
        <begin position="375"/>
        <end position="529"/>
    </location>
</feature>
<feature type="domain" description="BZIP" evidence="2">
    <location>
        <begin position="303"/>
        <end position="366"/>
    </location>
</feature>
<feature type="compositionally biased region" description="Polar residues" evidence="1">
    <location>
        <begin position="233"/>
        <end position="252"/>
    </location>
</feature>
<organism evidence="3 4">
    <name type="scientific">Ophiocordyceps australis</name>
    <dbReference type="NCBI Taxonomy" id="1399860"/>
    <lineage>
        <taxon>Eukaryota</taxon>
        <taxon>Fungi</taxon>
        <taxon>Dikarya</taxon>
        <taxon>Ascomycota</taxon>
        <taxon>Pezizomycotina</taxon>
        <taxon>Sordariomycetes</taxon>
        <taxon>Hypocreomycetidae</taxon>
        <taxon>Hypocreales</taxon>
        <taxon>Ophiocordycipitaceae</taxon>
        <taxon>Ophiocordyceps</taxon>
    </lineage>
</organism>
<evidence type="ECO:0000256" key="1">
    <source>
        <dbReference type="SAM" id="MobiDB-lite"/>
    </source>
</evidence>
<evidence type="ECO:0000259" key="2">
    <source>
        <dbReference type="PROSITE" id="PS50217"/>
    </source>
</evidence>
<name>A0A2C5YUA2_9HYPO</name>
<sequence length="529" mass="57133">MSQRGTATHPGSRPSSTSPARLIEPSYGQPGTFASARHGGGQVADQQRDAASRGSERAPTRALDVHNILNPPEQGAFGMPDSSPGRHQEREASMRPYGIPQPFFAGHTRPGSHPGTPLESMVRFPGRQASPGPAYSLRPLDDSRQTRSPRLAPPPHAMSQGFHRDGNMLPTASPPRRAHEREHLRQMAGIHHSPRPLASHALADTPPRSLTHLATHQTEAPFVPPSGSAHPGRSQSLHLSRSQPGTTLSRSLSAAIRGPGDAPSSWSSVIGASLTGPEGQQAFMTLPGSDTPIPVQVDYSQASQKANEKRKRNASASTRHRKKKKTMQEENMRQLQELKDERQQVVKKMDELKLQRDFYRDDRNRLRDIVARTAGIHQHAASPPSPLAAAIEPWGERSPEETQTSDATPTQGYTSDAALEEQGQVRGANDRPDVSTSIFGPAGRGASGQASLAGPQRPLSSASSASGDRLPPLRAIEGPSPGQNASMGQNPEQDPRAAQWRPAQPRNFEMAWATRPRRSLDGGNQGQWN</sequence>
<proteinExistence type="predicted"/>
<feature type="compositionally biased region" description="Basic and acidic residues" evidence="1">
    <location>
        <begin position="46"/>
        <end position="59"/>
    </location>
</feature>
<dbReference type="PROSITE" id="PS00036">
    <property type="entry name" value="BZIP_BASIC"/>
    <property type="match status" value="1"/>
</dbReference>
<comment type="caution">
    <text evidence="3">The sequence shown here is derived from an EMBL/GenBank/DDBJ whole genome shotgun (WGS) entry which is preliminary data.</text>
</comment>
<dbReference type="GO" id="GO:0003700">
    <property type="term" value="F:DNA-binding transcription factor activity"/>
    <property type="evidence" value="ECO:0007669"/>
    <property type="project" value="InterPro"/>
</dbReference>